<dbReference type="OrthoDB" id="1900471at2759"/>
<dbReference type="PROSITE" id="PS50181">
    <property type="entry name" value="FBOX"/>
    <property type="match status" value="1"/>
</dbReference>
<dbReference type="InterPro" id="IPR032675">
    <property type="entry name" value="LRR_dom_sf"/>
</dbReference>
<protein>
    <recommendedName>
        <fullName evidence="1">F-box domain-containing protein</fullName>
    </recommendedName>
</protein>
<dbReference type="Proteomes" id="UP000242715">
    <property type="component" value="Unassembled WGS sequence"/>
</dbReference>
<dbReference type="InterPro" id="IPR006566">
    <property type="entry name" value="FBD"/>
</dbReference>
<evidence type="ECO:0000313" key="2">
    <source>
        <dbReference type="EMBL" id="GAU33933.1"/>
    </source>
</evidence>
<evidence type="ECO:0000259" key="1">
    <source>
        <dbReference type="PROSITE" id="PS50181"/>
    </source>
</evidence>
<feature type="domain" description="F-box" evidence="1">
    <location>
        <begin position="1"/>
        <end position="37"/>
    </location>
</feature>
<dbReference type="AlphaFoldDB" id="A0A2Z6MVZ2"/>
<organism evidence="2 3">
    <name type="scientific">Trifolium subterraneum</name>
    <name type="common">Subterranean clover</name>
    <dbReference type="NCBI Taxonomy" id="3900"/>
    <lineage>
        <taxon>Eukaryota</taxon>
        <taxon>Viridiplantae</taxon>
        <taxon>Streptophyta</taxon>
        <taxon>Embryophyta</taxon>
        <taxon>Tracheophyta</taxon>
        <taxon>Spermatophyta</taxon>
        <taxon>Magnoliopsida</taxon>
        <taxon>eudicotyledons</taxon>
        <taxon>Gunneridae</taxon>
        <taxon>Pentapetalae</taxon>
        <taxon>rosids</taxon>
        <taxon>fabids</taxon>
        <taxon>Fabales</taxon>
        <taxon>Fabaceae</taxon>
        <taxon>Papilionoideae</taxon>
        <taxon>50 kb inversion clade</taxon>
        <taxon>NPAAA clade</taxon>
        <taxon>Hologalegina</taxon>
        <taxon>IRL clade</taxon>
        <taxon>Trifolieae</taxon>
        <taxon>Trifolium</taxon>
    </lineage>
</organism>
<dbReference type="PANTHER" id="PTHR31293:SF12">
    <property type="entry name" value="RNI-LIKE SUPERFAMILY PROTEIN"/>
    <property type="match status" value="1"/>
</dbReference>
<dbReference type="InterPro" id="IPR001810">
    <property type="entry name" value="F-box_dom"/>
</dbReference>
<accession>A0A2Z6MVZ2</accession>
<reference evidence="3" key="1">
    <citation type="journal article" date="2017" name="Front. Plant Sci.">
        <title>Climate Clever Clovers: New Paradigm to Reduce the Environmental Footprint of Ruminants by Breeding Low Methanogenic Forages Utilizing Haplotype Variation.</title>
        <authorList>
            <person name="Kaur P."/>
            <person name="Appels R."/>
            <person name="Bayer P.E."/>
            <person name="Keeble-Gagnere G."/>
            <person name="Wang J."/>
            <person name="Hirakawa H."/>
            <person name="Shirasawa K."/>
            <person name="Vercoe P."/>
            <person name="Stefanova K."/>
            <person name="Durmic Z."/>
            <person name="Nichols P."/>
            <person name="Revell C."/>
            <person name="Isobe S.N."/>
            <person name="Edwards D."/>
            <person name="Erskine W."/>
        </authorList>
    </citation>
    <scope>NUCLEOTIDE SEQUENCE [LARGE SCALE GENOMIC DNA]</scope>
    <source>
        <strain evidence="3">cv. Daliak</strain>
    </source>
</reference>
<dbReference type="PANTHER" id="PTHR31293">
    <property type="entry name" value="RNI-LIKE SUPERFAMILY PROTEIN"/>
    <property type="match status" value="1"/>
</dbReference>
<gene>
    <name evidence="2" type="ORF">TSUD_357320</name>
</gene>
<dbReference type="SMART" id="SM00579">
    <property type="entry name" value="FBD"/>
    <property type="match status" value="1"/>
</dbReference>
<keyword evidence="3" id="KW-1185">Reference proteome</keyword>
<dbReference type="InterPro" id="IPR055294">
    <property type="entry name" value="FBL60-like"/>
</dbReference>
<name>A0A2Z6MVZ2_TRISU</name>
<evidence type="ECO:0000313" key="3">
    <source>
        <dbReference type="Proteomes" id="UP000242715"/>
    </source>
</evidence>
<sequence length="227" mass="26790">MINMEDFPDEILRRILRFLPFKTAFRTTLLSKRWRPLPRSLAVLNINDQGINNANDWFRFRQFMDTMRNILHNEEINSYYKGFPVFGNLTDLKLYWLFKGIHDWDMVVKILQNCPKLQTLLIVKGIDLTTKEDWEYPFHVPECVSSHLTSCSIAGYQACEADFRFATYILQNAIFLQVMTIRHTFNPKPMESFQFLEDLHSCQRISPECKLNVSSSKFQVKCSNSNK</sequence>
<dbReference type="EMBL" id="DF973540">
    <property type="protein sequence ID" value="GAU33933.1"/>
    <property type="molecule type" value="Genomic_DNA"/>
</dbReference>
<dbReference type="SUPFAM" id="SSF81383">
    <property type="entry name" value="F-box domain"/>
    <property type="match status" value="1"/>
</dbReference>
<proteinExistence type="predicted"/>
<dbReference type="Pfam" id="PF00646">
    <property type="entry name" value="F-box"/>
    <property type="match status" value="1"/>
</dbReference>
<dbReference type="Gene3D" id="3.80.10.10">
    <property type="entry name" value="Ribonuclease Inhibitor"/>
    <property type="match status" value="1"/>
</dbReference>
<dbReference type="Pfam" id="PF08387">
    <property type="entry name" value="FBD"/>
    <property type="match status" value="1"/>
</dbReference>
<dbReference type="InterPro" id="IPR036047">
    <property type="entry name" value="F-box-like_dom_sf"/>
</dbReference>